<dbReference type="PANTHER" id="PTHR43056">
    <property type="entry name" value="PEPTIDASE S9 PROLYL OLIGOPEPTIDASE"/>
    <property type="match status" value="1"/>
</dbReference>
<organism evidence="3 4">
    <name type="scientific">Tilletiopsis washingtonensis</name>
    <dbReference type="NCBI Taxonomy" id="58919"/>
    <lineage>
        <taxon>Eukaryota</taxon>
        <taxon>Fungi</taxon>
        <taxon>Dikarya</taxon>
        <taxon>Basidiomycota</taxon>
        <taxon>Ustilaginomycotina</taxon>
        <taxon>Exobasidiomycetes</taxon>
        <taxon>Entylomatales</taxon>
        <taxon>Entylomatales incertae sedis</taxon>
        <taxon>Tilletiopsis</taxon>
    </lineage>
</organism>
<dbReference type="GO" id="GO:0006508">
    <property type="term" value="P:proteolysis"/>
    <property type="evidence" value="ECO:0007669"/>
    <property type="project" value="InterPro"/>
</dbReference>
<dbReference type="InterPro" id="IPR050585">
    <property type="entry name" value="Xaa-Pro_dipeptidyl-ppase/CocE"/>
</dbReference>
<dbReference type="PANTHER" id="PTHR43056:SF5">
    <property type="entry name" value="PEPTIDASE S9 PROLYL OLIGOPEPTIDASE CATALYTIC DOMAIN-CONTAINING PROTEIN"/>
    <property type="match status" value="1"/>
</dbReference>
<dbReference type="Gene3D" id="2.120.10.30">
    <property type="entry name" value="TolB, C-terminal domain"/>
    <property type="match status" value="1"/>
</dbReference>
<dbReference type="SUPFAM" id="SSF53474">
    <property type="entry name" value="alpha/beta-Hydrolases"/>
    <property type="match status" value="2"/>
</dbReference>
<feature type="domain" description="Peptidase S9 prolyl oligopeptidase catalytic" evidence="1">
    <location>
        <begin position="777"/>
        <end position="913"/>
    </location>
</feature>
<evidence type="ECO:0000313" key="3">
    <source>
        <dbReference type="EMBL" id="PWO01037.1"/>
    </source>
</evidence>
<dbReference type="InterPro" id="IPR029058">
    <property type="entry name" value="AB_hydrolase_fold"/>
</dbReference>
<dbReference type="GO" id="GO:0008236">
    <property type="term" value="F:serine-type peptidase activity"/>
    <property type="evidence" value="ECO:0007669"/>
    <property type="project" value="InterPro"/>
</dbReference>
<dbReference type="Proteomes" id="UP000245946">
    <property type="component" value="Unassembled WGS sequence"/>
</dbReference>
<dbReference type="EMBL" id="KZ819283">
    <property type="protein sequence ID" value="PWO01037.1"/>
    <property type="molecule type" value="Genomic_DNA"/>
</dbReference>
<protein>
    <submittedName>
        <fullName evidence="3">Uncharacterized protein</fullName>
    </submittedName>
</protein>
<evidence type="ECO:0000259" key="1">
    <source>
        <dbReference type="Pfam" id="PF00326"/>
    </source>
</evidence>
<dbReference type="InterPro" id="IPR011042">
    <property type="entry name" value="6-blade_b-propeller_TolB-like"/>
</dbReference>
<dbReference type="AlphaFoldDB" id="A0A316ZIC2"/>
<dbReference type="RefSeq" id="XP_025601315.1">
    <property type="nucleotide sequence ID" value="XM_025740007.1"/>
</dbReference>
<dbReference type="OrthoDB" id="43744at2759"/>
<gene>
    <name evidence="3" type="ORF">FA09DRAFT_292526</name>
</gene>
<dbReference type="STRING" id="58919.A0A316ZIC2"/>
<dbReference type="InterPro" id="IPR001375">
    <property type="entry name" value="Peptidase_S9_cat"/>
</dbReference>
<dbReference type="InterPro" id="IPR019328">
    <property type="entry name" value="PIGH-H_dom"/>
</dbReference>
<dbReference type="GeneID" id="37267553"/>
<feature type="domain" description="Peptidase S9 prolyl oligopeptidase catalytic" evidence="1">
    <location>
        <begin position="487"/>
        <end position="538"/>
    </location>
</feature>
<evidence type="ECO:0000259" key="2">
    <source>
        <dbReference type="Pfam" id="PF10181"/>
    </source>
</evidence>
<dbReference type="Gene3D" id="3.40.50.1820">
    <property type="entry name" value="alpha/beta hydrolase"/>
    <property type="match status" value="2"/>
</dbReference>
<feature type="domain" description="Phosphatidylinositol N-acetylglucosaminyltransferase subunit H conserved" evidence="2">
    <location>
        <begin position="628"/>
        <end position="734"/>
    </location>
</feature>
<dbReference type="Pfam" id="PF00326">
    <property type="entry name" value="Peptidase_S9"/>
    <property type="match status" value="2"/>
</dbReference>
<name>A0A316ZIC2_9BASI</name>
<accession>A0A316ZIC2</accession>
<sequence>MSQAAASRTVAPYGLWASPISADLLTQAAISFGDVTVLPARGKAPARIAYVENRPFEQGRSALVSLPVPGAASEKAPEGTDLLTRAHSAQSGVHEYGGGAVAAAPGGENFVFTQAKTCGIFEAPLLLPRARSPLMHILVADSKTSRLADFSAHPSLPLVLCVHEDHTVDTPAGVVNTIACLDTRDGTLYTLVKGPDFSVSPRFSPCGRFVAWVSWDHPSMPWWGTQLWVARFLHQAGRPPVVSEARCVAGSAREVAQMPVWAPTKPDEDAALYFTDDETGFANLYEVRVRAEDEDNLRVSDKLALLKAPPQSDFQQPAWQLNGSFFVPLNAEWLACSMITRGIHSLALVHLPTRTLRPMETPFRVISQLRAVDEHRVVFVGTRFDEPSALVLMDVSGAKKGAAPKWQVLKRSSDVVQNGTVPRDYLSQAQTVEFPTTLPDGSKSTAHAIVYPPLNPCYAAPTGAAPPAIILAHGGPTSAADAGLNLGVQFWTTRGFLVCNVNYGGSTGYGRKYMERLNKNWGVVDVRDCAACADWLASDAGAGGPSASVASSAARASRSSSEAGRAQLSLLSERRQPDGTIELTLLNEHAGWSLGAVDCATAVLFSGLIAGVQQYRYVSAAETVVRTVTSIPDIGIQLTTVKGFAIPWVHARRARLRAAPKTTLPGSRVPTTVAAHFQATSLRTRLIPRDSILDVVTIEAFRRWGVMDYLAISTRAAEGYEGAGRGGKLEVMFPHLLPRLPVVEHVFEPRLPSLAAARAVSATGRSASPAALTHAAGYTVLAALCLYPDSFNAGRSSYGISELTALYRLSHKFESRYPTALLGGTPEEVPQVYHDRSPLYMADRIRAPVIFFQGAEDKVVPPAQSEEIVQAIRKQGGRVSYTLFEGEGHGFRQAAHQKAALEGELQWYIDVFKLAGKA</sequence>
<evidence type="ECO:0000313" key="4">
    <source>
        <dbReference type="Proteomes" id="UP000245946"/>
    </source>
</evidence>
<dbReference type="SUPFAM" id="SSF82171">
    <property type="entry name" value="DPP6 N-terminal domain-like"/>
    <property type="match status" value="1"/>
</dbReference>
<keyword evidence="4" id="KW-1185">Reference proteome</keyword>
<dbReference type="Pfam" id="PF10181">
    <property type="entry name" value="PIG-H"/>
    <property type="match status" value="1"/>
</dbReference>
<reference evidence="3 4" key="1">
    <citation type="journal article" date="2018" name="Mol. Biol. Evol.">
        <title>Broad Genomic Sampling Reveals a Smut Pathogenic Ancestry of the Fungal Clade Ustilaginomycotina.</title>
        <authorList>
            <person name="Kijpornyongpan T."/>
            <person name="Mondo S.J."/>
            <person name="Barry K."/>
            <person name="Sandor L."/>
            <person name="Lee J."/>
            <person name="Lipzen A."/>
            <person name="Pangilinan J."/>
            <person name="LaButti K."/>
            <person name="Hainaut M."/>
            <person name="Henrissat B."/>
            <person name="Grigoriev I.V."/>
            <person name="Spatafora J.W."/>
            <person name="Aime M.C."/>
        </authorList>
    </citation>
    <scope>NUCLEOTIDE SEQUENCE [LARGE SCALE GENOMIC DNA]</scope>
    <source>
        <strain evidence="3 4">MCA 4186</strain>
    </source>
</reference>
<proteinExistence type="predicted"/>